<dbReference type="GeneID" id="16992629"/>
<dbReference type="OMA" id="QVCRTVC"/>
<dbReference type="eggNOG" id="KOG2241">
    <property type="taxonomic scope" value="Eukaryota"/>
</dbReference>
<feature type="compositionally biased region" description="Polar residues" evidence="4">
    <location>
        <begin position="177"/>
        <end position="192"/>
    </location>
</feature>
<evidence type="ECO:0000256" key="1">
    <source>
        <dbReference type="ARBA" id="ARBA00022555"/>
    </source>
</evidence>
<dbReference type="GO" id="GO:0000049">
    <property type="term" value="F:tRNA binding"/>
    <property type="evidence" value="ECO:0007669"/>
    <property type="project" value="UniProtKB-UniRule"/>
</dbReference>
<evidence type="ECO:0000256" key="4">
    <source>
        <dbReference type="SAM" id="MobiDB-lite"/>
    </source>
</evidence>
<gene>
    <name evidence="6" type="ORF">CYME_CMD077C</name>
</gene>
<evidence type="ECO:0000256" key="2">
    <source>
        <dbReference type="ARBA" id="ARBA00022884"/>
    </source>
</evidence>
<evidence type="ECO:0000313" key="7">
    <source>
        <dbReference type="Proteomes" id="UP000007014"/>
    </source>
</evidence>
<dbReference type="EMBL" id="AP006486">
    <property type="protein sequence ID" value="BAM79156.1"/>
    <property type="molecule type" value="Genomic_DNA"/>
</dbReference>
<dbReference type="InterPro" id="IPR036282">
    <property type="entry name" value="Glutathione-S-Trfase_C_sf"/>
</dbReference>
<evidence type="ECO:0000256" key="3">
    <source>
        <dbReference type="PROSITE-ProRule" id="PRU00209"/>
    </source>
</evidence>
<dbReference type="SUPFAM" id="SSF50249">
    <property type="entry name" value="Nucleic acid-binding proteins"/>
    <property type="match status" value="1"/>
</dbReference>
<feature type="domain" description="TRNA-binding" evidence="5">
    <location>
        <begin position="235"/>
        <end position="339"/>
    </location>
</feature>
<feature type="compositionally biased region" description="Low complexity" evidence="4">
    <location>
        <begin position="200"/>
        <end position="213"/>
    </location>
</feature>
<dbReference type="AlphaFoldDB" id="M1UP06"/>
<dbReference type="Gramene" id="CMD077CT">
    <property type="protein sequence ID" value="CMD077CT"/>
    <property type="gene ID" value="CMD077C"/>
</dbReference>
<dbReference type="InterPro" id="IPR051270">
    <property type="entry name" value="Tyrosine-tRNA_ligase_regulator"/>
</dbReference>
<dbReference type="PANTHER" id="PTHR11586:SF33">
    <property type="entry name" value="AMINOACYL TRNA SYNTHASE COMPLEX-INTERACTING MULTIFUNCTIONAL PROTEIN 1"/>
    <property type="match status" value="1"/>
</dbReference>
<dbReference type="GO" id="GO:0016874">
    <property type="term" value="F:ligase activity"/>
    <property type="evidence" value="ECO:0007669"/>
    <property type="project" value="UniProtKB-KW"/>
</dbReference>
<name>M1UP06_CYAM1</name>
<dbReference type="InterPro" id="IPR012340">
    <property type="entry name" value="NA-bd_OB-fold"/>
</dbReference>
<keyword evidence="6" id="KW-0436">Ligase</keyword>
<dbReference type="Gene3D" id="2.40.50.140">
    <property type="entry name" value="Nucleic acid-binding proteins"/>
    <property type="match status" value="1"/>
</dbReference>
<dbReference type="PANTHER" id="PTHR11586">
    <property type="entry name" value="TRNA-AMINOACYLATION COFACTOR ARC1 FAMILY MEMBER"/>
    <property type="match status" value="1"/>
</dbReference>
<dbReference type="RefSeq" id="XP_005535442.1">
    <property type="nucleotide sequence ID" value="XM_005535385.1"/>
</dbReference>
<dbReference type="PROSITE" id="PS50886">
    <property type="entry name" value="TRBD"/>
    <property type="match status" value="1"/>
</dbReference>
<dbReference type="HOGENOM" id="CLU_682182_0_0_1"/>
<sequence>MTIVSPNLCPEWVALCRAATARNRFESVSELVTACRQALPTHSELLGGGSLQSERTKFIERMLERLQRESLETFAGKVLPDVLARGEKTFLCGPVVTALDVAAARATAPVFETWVKDGLDAAQRSNLVQVWRWFDLMQNLLHRYGHADRVELVPLPPKAWFRSTTAQAPMFGVAGLSSTAARSGTESQSGQQEDQETRAGVEAAPAPGSAVASSKTAKTTRVETPKDASGDGRSDLARVDIRVGEILTAKPHPDADALYVEEIDIGRDSGPVTVCSGLRKYIPDAAELLGPCIVVANLKPVKMRGIVSEAMVLCATSADGTQVELVKPPPGAKPGDRVYFPGTDADRDNQPDAQLNPKKKIFEKVAEHFRTSTDPSCEARYGDIPFTTDKGPCRAATIQGGTIR</sequence>
<evidence type="ECO:0000313" key="6">
    <source>
        <dbReference type="EMBL" id="BAM79156.1"/>
    </source>
</evidence>
<dbReference type="OrthoDB" id="19141at2759"/>
<protein>
    <submittedName>
        <fullName evidence="6">Similar to methionine--tRNA ligase, partial</fullName>
    </submittedName>
</protein>
<feature type="compositionally biased region" description="Basic and acidic residues" evidence="4">
    <location>
        <begin position="220"/>
        <end position="233"/>
    </location>
</feature>
<reference evidence="6 7" key="1">
    <citation type="journal article" date="2004" name="Nature">
        <title>Genome sequence of the ultrasmall unicellular red alga Cyanidioschyzon merolae 10D.</title>
        <authorList>
            <person name="Matsuzaki M."/>
            <person name="Misumi O."/>
            <person name="Shin-i T."/>
            <person name="Maruyama S."/>
            <person name="Takahara M."/>
            <person name="Miyagishima S."/>
            <person name="Mori T."/>
            <person name="Nishida K."/>
            <person name="Yagisawa F."/>
            <person name="Nishida K."/>
            <person name="Yoshida Y."/>
            <person name="Nishimura Y."/>
            <person name="Nakao S."/>
            <person name="Kobayashi T."/>
            <person name="Momoyama Y."/>
            <person name="Higashiyama T."/>
            <person name="Minoda A."/>
            <person name="Sano M."/>
            <person name="Nomoto H."/>
            <person name="Oishi K."/>
            <person name="Hayashi H."/>
            <person name="Ohta F."/>
            <person name="Nishizaka S."/>
            <person name="Haga S."/>
            <person name="Miura S."/>
            <person name="Morishita T."/>
            <person name="Kabeya Y."/>
            <person name="Terasawa K."/>
            <person name="Suzuki Y."/>
            <person name="Ishii Y."/>
            <person name="Asakawa S."/>
            <person name="Takano H."/>
            <person name="Ohta N."/>
            <person name="Kuroiwa H."/>
            <person name="Tanaka K."/>
            <person name="Shimizu N."/>
            <person name="Sugano S."/>
            <person name="Sato N."/>
            <person name="Nozaki H."/>
            <person name="Ogasawara N."/>
            <person name="Kohara Y."/>
            <person name="Kuroiwa T."/>
        </authorList>
    </citation>
    <scope>NUCLEOTIDE SEQUENCE [LARGE SCALE GENOMIC DNA]</scope>
    <source>
        <strain evidence="6 7">10D</strain>
    </source>
</reference>
<accession>M1UP06</accession>
<dbReference type="GO" id="GO:0017102">
    <property type="term" value="C:methionyl glutamyl tRNA synthetase complex"/>
    <property type="evidence" value="ECO:0007669"/>
    <property type="project" value="TreeGrafter"/>
</dbReference>
<dbReference type="Pfam" id="PF01588">
    <property type="entry name" value="tRNA_bind"/>
    <property type="match status" value="1"/>
</dbReference>
<dbReference type="KEGG" id="cme:CYME_CMD077C"/>
<keyword evidence="1 3" id="KW-0820">tRNA-binding</keyword>
<organism evidence="6 7">
    <name type="scientific">Cyanidioschyzon merolae (strain NIES-3377 / 10D)</name>
    <name type="common">Unicellular red alga</name>
    <dbReference type="NCBI Taxonomy" id="280699"/>
    <lineage>
        <taxon>Eukaryota</taxon>
        <taxon>Rhodophyta</taxon>
        <taxon>Bangiophyceae</taxon>
        <taxon>Cyanidiales</taxon>
        <taxon>Cyanidiaceae</taxon>
        <taxon>Cyanidioschyzon</taxon>
    </lineage>
</organism>
<dbReference type="SUPFAM" id="SSF47616">
    <property type="entry name" value="GST C-terminal domain-like"/>
    <property type="match status" value="1"/>
</dbReference>
<dbReference type="InterPro" id="IPR002547">
    <property type="entry name" value="tRNA-bd_dom"/>
</dbReference>
<evidence type="ECO:0000259" key="5">
    <source>
        <dbReference type="PROSITE" id="PS50886"/>
    </source>
</evidence>
<reference evidence="6 7" key="2">
    <citation type="journal article" date="2007" name="BMC Biol.">
        <title>A 100%-complete sequence reveals unusually simple genomic features in the hot-spring red alga Cyanidioschyzon merolae.</title>
        <authorList>
            <person name="Nozaki H."/>
            <person name="Takano H."/>
            <person name="Misumi O."/>
            <person name="Terasawa K."/>
            <person name="Matsuzaki M."/>
            <person name="Maruyama S."/>
            <person name="Nishida K."/>
            <person name="Yagisawa F."/>
            <person name="Yoshida Y."/>
            <person name="Fujiwara T."/>
            <person name="Takio S."/>
            <person name="Tamura K."/>
            <person name="Chung S.J."/>
            <person name="Nakamura S."/>
            <person name="Kuroiwa H."/>
            <person name="Tanaka K."/>
            <person name="Sato N."/>
            <person name="Kuroiwa T."/>
        </authorList>
    </citation>
    <scope>NUCLEOTIDE SEQUENCE [LARGE SCALE GENOMIC DNA]</scope>
    <source>
        <strain evidence="6 7">10D</strain>
    </source>
</reference>
<dbReference type="CDD" id="cd02799">
    <property type="entry name" value="tRNA_bind_EMAP-II_like"/>
    <property type="match status" value="1"/>
</dbReference>
<feature type="region of interest" description="Disordered" evidence="4">
    <location>
        <begin position="177"/>
        <end position="233"/>
    </location>
</feature>
<dbReference type="Proteomes" id="UP000007014">
    <property type="component" value="Chromosome 4"/>
</dbReference>
<keyword evidence="2 3" id="KW-0694">RNA-binding</keyword>
<keyword evidence="7" id="KW-1185">Reference proteome</keyword>
<dbReference type="STRING" id="280699.M1UP06"/>
<proteinExistence type="predicted"/>